<proteinExistence type="predicted"/>
<dbReference type="InterPro" id="IPR023561">
    <property type="entry name" value="Carbonic_anhydrase_a-class"/>
</dbReference>
<keyword evidence="1" id="KW-0732">Signal</keyword>
<dbReference type="PROSITE" id="PS51144">
    <property type="entry name" value="ALPHA_CA_2"/>
    <property type="match status" value="1"/>
</dbReference>
<evidence type="ECO:0000259" key="2">
    <source>
        <dbReference type="PROSITE" id="PS51144"/>
    </source>
</evidence>
<feature type="chain" id="PRO_5035140610" description="Alpha-carbonic anhydrase domain-containing protein" evidence="1">
    <location>
        <begin position="18"/>
        <end position="288"/>
    </location>
</feature>
<evidence type="ECO:0000313" key="3">
    <source>
        <dbReference type="EMBL" id="KAF4310237.1"/>
    </source>
</evidence>
<feature type="signal peptide" evidence="1">
    <location>
        <begin position="1"/>
        <end position="17"/>
    </location>
</feature>
<dbReference type="GO" id="GO:0004089">
    <property type="term" value="F:carbonate dehydratase activity"/>
    <property type="evidence" value="ECO:0007669"/>
    <property type="project" value="InterPro"/>
</dbReference>
<protein>
    <recommendedName>
        <fullName evidence="2">Alpha-carbonic anhydrase domain-containing protein</fullName>
    </recommendedName>
</protein>
<dbReference type="Gene3D" id="3.10.200.10">
    <property type="entry name" value="Alpha carbonic anhydrase"/>
    <property type="match status" value="1"/>
</dbReference>
<dbReference type="InterPro" id="IPR036398">
    <property type="entry name" value="CA_dom_sf"/>
</dbReference>
<dbReference type="AlphaFoldDB" id="A0A8H4J2H6"/>
<keyword evidence="5" id="KW-1185">Reference proteome</keyword>
<name>A0A8H4J2H6_9PEZI</name>
<organism evidence="4 5">
    <name type="scientific">Botryosphaeria dothidea</name>
    <dbReference type="NCBI Taxonomy" id="55169"/>
    <lineage>
        <taxon>Eukaryota</taxon>
        <taxon>Fungi</taxon>
        <taxon>Dikarya</taxon>
        <taxon>Ascomycota</taxon>
        <taxon>Pezizomycotina</taxon>
        <taxon>Dothideomycetes</taxon>
        <taxon>Dothideomycetes incertae sedis</taxon>
        <taxon>Botryosphaeriales</taxon>
        <taxon>Botryosphaeriaceae</taxon>
        <taxon>Botryosphaeria</taxon>
    </lineage>
</organism>
<dbReference type="OrthoDB" id="429145at2759"/>
<dbReference type="InterPro" id="IPR041891">
    <property type="entry name" value="Alpha_CA_prokaryot-like"/>
</dbReference>
<dbReference type="SMART" id="SM01057">
    <property type="entry name" value="Carb_anhydrase"/>
    <property type="match status" value="1"/>
</dbReference>
<reference evidence="4 5" key="1">
    <citation type="submission" date="2020-04" db="EMBL/GenBank/DDBJ databases">
        <title>Genome Assembly and Annotation of Botryosphaeria dothidea sdau 11-99, a Latent Pathogen of Apple Fruit Ring Rot in China.</title>
        <authorList>
            <person name="Yu C."/>
            <person name="Diao Y."/>
            <person name="Lu Q."/>
            <person name="Zhao J."/>
            <person name="Cui S."/>
            <person name="Peng C."/>
            <person name="He B."/>
            <person name="Liu H."/>
        </authorList>
    </citation>
    <scope>NUCLEOTIDE SEQUENCE [LARGE SCALE GENOMIC DNA]</scope>
    <source>
        <strain evidence="4">Sdau11-99</strain>
        <strain evidence="5">sdau11-99</strain>
    </source>
</reference>
<dbReference type="EMBL" id="WWBZ02000016">
    <property type="protein sequence ID" value="KAF4310237.1"/>
    <property type="molecule type" value="Genomic_DNA"/>
</dbReference>
<dbReference type="Proteomes" id="UP000572817">
    <property type="component" value="Unassembled WGS sequence"/>
</dbReference>
<dbReference type="PANTHER" id="PTHR18952:SF274">
    <property type="entry name" value="ALPHA-CARBONIC ANHYDRASE DOMAIN-CONTAINING PROTEIN"/>
    <property type="match status" value="1"/>
</dbReference>
<dbReference type="Pfam" id="PF00194">
    <property type="entry name" value="Carb_anhydrase"/>
    <property type="match status" value="1"/>
</dbReference>
<dbReference type="InterPro" id="IPR001148">
    <property type="entry name" value="CA_dom"/>
</dbReference>
<gene>
    <name evidence="3" type="ORF">GTA08_BOTSDO02703</name>
    <name evidence="4" type="ORF">GTA08_BOTSDO12407</name>
</gene>
<dbReference type="EMBL" id="WWBZ02000007">
    <property type="protein sequence ID" value="KAF4312080.1"/>
    <property type="molecule type" value="Genomic_DNA"/>
</dbReference>
<comment type="caution">
    <text evidence="4">The sequence shown here is derived from an EMBL/GenBank/DDBJ whole genome shotgun (WGS) entry which is preliminary data.</text>
</comment>
<evidence type="ECO:0000313" key="4">
    <source>
        <dbReference type="EMBL" id="KAF4312080.1"/>
    </source>
</evidence>
<feature type="domain" description="Alpha-carbonic anhydrase" evidence="2">
    <location>
        <begin position="52"/>
        <end position="288"/>
    </location>
</feature>
<dbReference type="CDD" id="cd03124">
    <property type="entry name" value="alpha_CA_prokaryotic_like"/>
    <property type="match status" value="1"/>
</dbReference>
<evidence type="ECO:0000256" key="1">
    <source>
        <dbReference type="SAM" id="SignalP"/>
    </source>
</evidence>
<dbReference type="PANTHER" id="PTHR18952">
    <property type="entry name" value="CARBONIC ANHYDRASE"/>
    <property type="match status" value="1"/>
</dbReference>
<sequence length="288" mass="32719">MLSYLAPLALLLPLAFSCPDHSATPVEELVRRQINTPDNGNGNWTTRVPGSSMWAYEFSFNWGRLSPDFELCQTGTQQSPIALTRSDATNHARTPRFTGYKGKWAGQYFNWGYGSAFNLDHPEDEYTSLPSMMVENQTLYLTGWHIHAPADHQVDGDRSKAEVHFVHVDDEGHEKAVLGFLLDPPMTPGGENSSFLDQLPSPMLHFNETDRQLAMEMSFDDALAEVNYFEEHWTYKGSLTSPPCHEGIRWYVAKNRMMTSVAQMQEILRVSTFSARAIQETWLHQVNK</sequence>
<accession>A0A8H4J2H6</accession>
<evidence type="ECO:0000313" key="5">
    <source>
        <dbReference type="Proteomes" id="UP000572817"/>
    </source>
</evidence>
<dbReference type="GO" id="GO:0008270">
    <property type="term" value="F:zinc ion binding"/>
    <property type="evidence" value="ECO:0007669"/>
    <property type="project" value="InterPro"/>
</dbReference>
<dbReference type="SUPFAM" id="SSF51069">
    <property type="entry name" value="Carbonic anhydrase"/>
    <property type="match status" value="1"/>
</dbReference>